<dbReference type="Proteomes" id="UP001216253">
    <property type="component" value="Unassembled WGS sequence"/>
</dbReference>
<comment type="caution">
    <text evidence="1">The sequence shown here is derived from an EMBL/GenBank/DDBJ whole genome shotgun (WGS) entry which is preliminary data.</text>
</comment>
<organism evidence="1 2">
    <name type="scientific">Novosphingobium album</name>
    <name type="common">ex Liu et al. 2023</name>
    <dbReference type="NCBI Taxonomy" id="3031130"/>
    <lineage>
        <taxon>Bacteria</taxon>
        <taxon>Pseudomonadati</taxon>
        <taxon>Pseudomonadota</taxon>
        <taxon>Alphaproteobacteria</taxon>
        <taxon>Sphingomonadales</taxon>
        <taxon>Sphingomonadaceae</taxon>
        <taxon>Novosphingobium</taxon>
    </lineage>
</organism>
<sequence>MTALADPVAALCARNSAGPAPPRAPGSVRRTSTIDVGWPDGPWGDMAFTARARDIVTPLAGGAPQVCAEDGFEATIDRDRTIVAIRTFPHRAGEARLAGHRGGGHLRRALEEIMPEERREGTPLYLILDDISGASLVSGWAWSQWTNDWLHARDGSFDEAQFARAMAERVGICVGFAPGATVHRLGAGRRPSSGAPTCDLRDPHDPQGWHAYAEQQGVGLRRARRIDVTRGEAIVIDAAFQDSATRPDGGRQALHEYRIMARVTPDTLGITAIEAEPRVLPFPECPGASRTLDRLIGAPLGDLRAIVLERLRGTAGCTHLNDALRALAEVPRLVSLLDQP</sequence>
<evidence type="ECO:0000313" key="1">
    <source>
        <dbReference type="EMBL" id="MDE8653557.1"/>
    </source>
</evidence>
<protein>
    <submittedName>
        <fullName evidence="1">DUF2889 domain-containing protein</fullName>
    </submittedName>
</protein>
<dbReference type="RefSeq" id="WP_275229638.1">
    <property type="nucleotide sequence ID" value="NZ_JARESE010000062.1"/>
</dbReference>
<evidence type="ECO:0000313" key="2">
    <source>
        <dbReference type="Proteomes" id="UP001216253"/>
    </source>
</evidence>
<accession>A0ABT5WUM2</accession>
<gene>
    <name evidence="1" type="ORF">PYV00_17800</name>
</gene>
<dbReference type="InterPro" id="IPR021312">
    <property type="entry name" value="DUF2889"/>
</dbReference>
<proteinExistence type="predicted"/>
<dbReference type="EMBL" id="JARESE010000062">
    <property type="protein sequence ID" value="MDE8653557.1"/>
    <property type="molecule type" value="Genomic_DNA"/>
</dbReference>
<reference evidence="1 2" key="1">
    <citation type="submission" date="2023-03" db="EMBL/GenBank/DDBJ databases">
        <title>NovoSphingobium album sp. nov. isolated from polycyclic aromatic hydrocarbons- and heavy-metal polluted soil.</title>
        <authorList>
            <person name="Liu Z."/>
            <person name="Wang K."/>
        </authorList>
    </citation>
    <scope>NUCLEOTIDE SEQUENCE [LARGE SCALE GENOMIC DNA]</scope>
    <source>
        <strain evidence="1 2">H3SJ31-1</strain>
    </source>
</reference>
<keyword evidence="2" id="KW-1185">Reference proteome</keyword>
<name>A0ABT5WUM2_9SPHN</name>
<dbReference type="Pfam" id="PF11136">
    <property type="entry name" value="DUF2889"/>
    <property type="match status" value="1"/>
</dbReference>